<dbReference type="Pfam" id="PF00753">
    <property type="entry name" value="Lactamase_B"/>
    <property type="match status" value="1"/>
</dbReference>
<dbReference type="SMART" id="SM00849">
    <property type="entry name" value="Lactamase_B"/>
    <property type="match status" value="1"/>
</dbReference>
<evidence type="ECO:0000259" key="3">
    <source>
        <dbReference type="SMART" id="SM01027"/>
    </source>
</evidence>
<dbReference type="Pfam" id="PF07521">
    <property type="entry name" value="RMMBL"/>
    <property type="match status" value="1"/>
</dbReference>
<dbReference type="PANTHER" id="PTHR11203">
    <property type="entry name" value="CLEAVAGE AND POLYADENYLATION SPECIFICITY FACTOR FAMILY MEMBER"/>
    <property type="match status" value="1"/>
</dbReference>
<dbReference type="InterPro" id="IPR036866">
    <property type="entry name" value="RibonucZ/Hydroxyglut_hydro"/>
</dbReference>
<proteinExistence type="predicted"/>
<dbReference type="CDD" id="cd16295">
    <property type="entry name" value="TTHA0252-CPSF-like_MBL-fold"/>
    <property type="match status" value="1"/>
</dbReference>
<sequence>MKNQFKIGFYGGVEEVTGANFLFECAGVKTLIDCGLFQGFTLADHRNWDPFPYDPKTIDYLFITHAHVDHVGRIPKLIHEGFRGKIYSTPPTRDIAAVMLADTAMILSKDTKHNLSEIYNEENIKKALDAWLTIPYHNILELPCGLEFSFKEAGHVLGSGMVCIKYKDKKIVFTGDLGNSPSPILRDTEDIIDADYMVMESVYGDRNHEDRKERRGILAKLIEENFQKKGILLIPSFSLERTQELLFEINDLVENDLVPTTQIFLDSPLAIELTKVFKNYQAYFNKHTQFIISAGDDIFNFPGLRQTLRTEDSKNILNVPPPKIIIAGSGMSSGGRIVHHEKNYLADPNTTVLLNGYQTPGTLGRKLEEGAEKVIIFKEEVAVRAKIVKISGYSGHKDSDHLVEFVGKSKQTLKKVFLTMGETKSAEFLAKRLAEKNILAAAPKIGEVVNIDL</sequence>
<evidence type="ECO:0000313" key="4">
    <source>
        <dbReference type="EMBL" id="OGI61738.1"/>
    </source>
</evidence>
<protein>
    <recommendedName>
        <fullName evidence="6">MBL fold hydrolase</fullName>
    </recommendedName>
</protein>
<feature type="domain" description="Metallo-beta-lactamase" evidence="2">
    <location>
        <begin position="17"/>
        <end position="226"/>
    </location>
</feature>
<evidence type="ECO:0000256" key="1">
    <source>
        <dbReference type="ARBA" id="ARBA00022801"/>
    </source>
</evidence>
<dbReference type="InterPro" id="IPR001279">
    <property type="entry name" value="Metallo-B-lactamas"/>
</dbReference>
<dbReference type="Gene3D" id="3.40.50.10890">
    <property type="match status" value="1"/>
</dbReference>
<dbReference type="Pfam" id="PF10996">
    <property type="entry name" value="Beta-Casp"/>
    <property type="match status" value="1"/>
</dbReference>
<dbReference type="InterPro" id="IPR022712">
    <property type="entry name" value="Beta_Casp"/>
</dbReference>
<dbReference type="InterPro" id="IPR011108">
    <property type="entry name" value="RMMBL"/>
</dbReference>
<dbReference type="Proteomes" id="UP000182253">
    <property type="component" value="Unassembled WGS sequence"/>
</dbReference>
<dbReference type="EMBL" id="MFTL01000010">
    <property type="protein sequence ID" value="OGI61738.1"/>
    <property type="molecule type" value="Genomic_DNA"/>
</dbReference>
<dbReference type="GO" id="GO:0016787">
    <property type="term" value="F:hydrolase activity"/>
    <property type="evidence" value="ECO:0007669"/>
    <property type="project" value="UniProtKB-KW"/>
</dbReference>
<dbReference type="SMART" id="SM01027">
    <property type="entry name" value="Beta-Casp"/>
    <property type="match status" value="1"/>
</dbReference>
<feature type="domain" description="Beta-Casp" evidence="3">
    <location>
        <begin position="242"/>
        <end position="367"/>
    </location>
</feature>
<dbReference type="SUPFAM" id="SSF56281">
    <property type="entry name" value="Metallo-hydrolase/oxidoreductase"/>
    <property type="match status" value="1"/>
</dbReference>
<dbReference type="Gene3D" id="3.60.15.10">
    <property type="entry name" value="Ribonuclease Z/Hydroxyacylglutathione hydrolase-like"/>
    <property type="match status" value="1"/>
</dbReference>
<keyword evidence="1" id="KW-0378">Hydrolase</keyword>
<gene>
    <name evidence="4" type="ORF">A2645_01230</name>
</gene>
<accession>A0A1F6UWM7</accession>
<comment type="caution">
    <text evidence="4">The sequence shown here is derived from an EMBL/GenBank/DDBJ whole genome shotgun (WGS) entry which is preliminary data.</text>
</comment>
<dbReference type="AlphaFoldDB" id="A0A1F6UWM7"/>
<evidence type="ECO:0000313" key="5">
    <source>
        <dbReference type="Proteomes" id="UP000182253"/>
    </source>
</evidence>
<evidence type="ECO:0000259" key="2">
    <source>
        <dbReference type="SMART" id="SM00849"/>
    </source>
</evidence>
<dbReference type="GO" id="GO:0004521">
    <property type="term" value="F:RNA endonuclease activity"/>
    <property type="evidence" value="ECO:0007669"/>
    <property type="project" value="TreeGrafter"/>
</dbReference>
<organism evidence="4 5">
    <name type="scientific">Candidatus Nomurabacteria bacterium RIFCSPHIGHO2_01_FULL_39_9</name>
    <dbReference type="NCBI Taxonomy" id="1801735"/>
    <lineage>
        <taxon>Bacteria</taxon>
        <taxon>Candidatus Nomuraibacteriota</taxon>
    </lineage>
</organism>
<evidence type="ECO:0008006" key="6">
    <source>
        <dbReference type="Google" id="ProtNLM"/>
    </source>
</evidence>
<dbReference type="STRING" id="1801735.A2645_01230"/>
<reference evidence="4 5" key="1">
    <citation type="journal article" date="2016" name="Nat. Commun.">
        <title>Thousands of microbial genomes shed light on interconnected biogeochemical processes in an aquifer system.</title>
        <authorList>
            <person name="Anantharaman K."/>
            <person name="Brown C.T."/>
            <person name="Hug L.A."/>
            <person name="Sharon I."/>
            <person name="Castelle C.J."/>
            <person name="Probst A.J."/>
            <person name="Thomas B.C."/>
            <person name="Singh A."/>
            <person name="Wilkins M.J."/>
            <person name="Karaoz U."/>
            <person name="Brodie E.L."/>
            <person name="Williams K.H."/>
            <person name="Hubbard S.S."/>
            <person name="Banfield J.F."/>
        </authorList>
    </citation>
    <scope>NUCLEOTIDE SEQUENCE [LARGE SCALE GENOMIC DNA]</scope>
</reference>
<dbReference type="PANTHER" id="PTHR11203:SF37">
    <property type="entry name" value="INTEGRATOR COMPLEX SUBUNIT 11"/>
    <property type="match status" value="1"/>
</dbReference>
<dbReference type="InterPro" id="IPR050698">
    <property type="entry name" value="MBL"/>
</dbReference>
<name>A0A1F6UWM7_9BACT</name>